<dbReference type="EMBL" id="MQWB01000001">
    <property type="protein sequence ID" value="OZC02612.1"/>
    <property type="molecule type" value="Genomic_DNA"/>
</dbReference>
<proteinExistence type="predicted"/>
<evidence type="ECO:0008006" key="4">
    <source>
        <dbReference type="Google" id="ProtNLM"/>
    </source>
</evidence>
<dbReference type="InParanoid" id="A0A259TXY3"/>
<keyword evidence="3" id="KW-1185">Reference proteome</keyword>
<keyword evidence="1" id="KW-0732">Signal</keyword>
<dbReference type="AlphaFoldDB" id="A0A259TXY3"/>
<dbReference type="Proteomes" id="UP000216446">
    <property type="component" value="Unassembled WGS sequence"/>
</dbReference>
<feature type="chain" id="PRO_5012921078" description="DUF4837 domain-containing protein" evidence="1">
    <location>
        <begin position="20"/>
        <end position="371"/>
    </location>
</feature>
<dbReference type="InterPro" id="IPR032286">
    <property type="entry name" value="DUF4837"/>
</dbReference>
<dbReference type="Pfam" id="PF16125">
    <property type="entry name" value="DUF4837"/>
    <property type="match status" value="1"/>
</dbReference>
<feature type="signal peptide" evidence="1">
    <location>
        <begin position="1"/>
        <end position="19"/>
    </location>
</feature>
<accession>A0A259TXY3</accession>
<gene>
    <name evidence="2" type="ORF">BSZ36_06265</name>
</gene>
<protein>
    <recommendedName>
        <fullName evidence="4">DUF4837 domain-containing protein</fullName>
    </recommendedName>
</protein>
<evidence type="ECO:0000256" key="1">
    <source>
        <dbReference type="SAM" id="SignalP"/>
    </source>
</evidence>
<dbReference type="PROSITE" id="PS51257">
    <property type="entry name" value="PROKAR_LIPOPROTEIN"/>
    <property type="match status" value="1"/>
</dbReference>
<dbReference type="OrthoDB" id="1115230at2"/>
<comment type="caution">
    <text evidence="2">The sequence shown here is derived from an EMBL/GenBank/DDBJ whole genome shotgun (WGS) entry which is preliminary data.</text>
</comment>
<sequence>MIRLRLAVFALLASGAALLGCERSLVGLQPAVGAIPEILVVTDSATWAGTVGDAVRQELAKPIMTLPNQQGAFKLRYQPLASQFLSQIRETRNVIFVAPIGVETPIGEYIRARIPEGQQGAIESGNSVAVTIRENLWAAGQIAVTATAANDSLLASAIIERGDSLRAAFDRNVLATTTREMFDAGRQNEIETELLASRGWTVAMQHDYVQIQDSTLTVAGRTGDFIRFRRVIPDSWRDFFVFTQDGVSELPSDDEMDRLTDGLLEVFARGEEDDSYVQQDFRRPMVRETLPLAGREARETRGLWFMVEDLMGGAFIRYAFVDPETDRLYLYYGMTFAPSRTLDKREFLRQMEAIATTFRTTQDEARAEAEA</sequence>
<name>A0A259TXY3_9BACT</name>
<evidence type="ECO:0000313" key="2">
    <source>
        <dbReference type="EMBL" id="OZC02612.1"/>
    </source>
</evidence>
<reference evidence="2 3" key="1">
    <citation type="submission" date="2016-11" db="EMBL/GenBank/DDBJ databases">
        <title>Study of marine rhodopsin-containing bacteria.</title>
        <authorList>
            <person name="Yoshizawa S."/>
            <person name="Kumagai Y."/>
            <person name="Kogure K."/>
        </authorList>
    </citation>
    <scope>NUCLEOTIDE SEQUENCE [LARGE SCALE GENOMIC DNA]</scope>
    <source>
        <strain evidence="2 3">SG-29</strain>
    </source>
</reference>
<evidence type="ECO:0000313" key="3">
    <source>
        <dbReference type="Proteomes" id="UP000216446"/>
    </source>
</evidence>
<dbReference type="RefSeq" id="WP_094547054.1">
    <property type="nucleotide sequence ID" value="NZ_MQWB01000001.1"/>
</dbReference>
<organism evidence="2 3">
    <name type="scientific">Rubricoccus marinus</name>
    <dbReference type="NCBI Taxonomy" id="716817"/>
    <lineage>
        <taxon>Bacteria</taxon>
        <taxon>Pseudomonadati</taxon>
        <taxon>Rhodothermota</taxon>
        <taxon>Rhodothermia</taxon>
        <taxon>Rhodothermales</taxon>
        <taxon>Rubricoccaceae</taxon>
        <taxon>Rubricoccus</taxon>
    </lineage>
</organism>